<reference evidence="2" key="1">
    <citation type="submission" date="2020-07" db="EMBL/GenBank/DDBJ databases">
        <title>Genome sequence and genetic diversity analysis of an under-domesticated orphan crop, white fonio (Digitaria exilis).</title>
        <authorList>
            <person name="Bennetzen J.L."/>
            <person name="Chen S."/>
            <person name="Ma X."/>
            <person name="Wang X."/>
            <person name="Yssel A.E.J."/>
            <person name="Chaluvadi S.R."/>
            <person name="Johnson M."/>
            <person name="Gangashetty P."/>
            <person name="Hamidou F."/>
            <person name="Sanogo M.D."/>
            <person name="Zwaenepoel A."/>
            <person name="Wallace J."/>
            <person name="Van De Peer Y."/>
            <person name="Van Deynze A."/>
        </authorList>
    </citation>
    <scope>NUCLEOTIDE SEQUENCE</scope>
    <source>
        <tissue evidence="2">Leaves</tissue>
    </source>
</reference>
<dbReference type="PANTHER" id="PTHR31672:SF13">
    <property type="entry name" value="F-BOX PROTEIN CPR30-LIKE"/>
    <property type="match status" value="1"/>
</dbReference>
<protein>
    <submittedName>
        <fullName evidence="2">Uncharacterized protein</fullName>
    </submittedName>
</protein>
<dbReference type="Proteomes" id="UP000636709">
    <property type="component" value="Unassembled WGS sequence"/>
</dbReference>
<dbReference type="EMBL" id="JACEFO010000121">
    <property type="protein sequence ID" value="KAF8780640.1"/>
    <property type="molecule type" value="Genomic_DNA"/>
</dbReference>
<dbReference type="OrthoDB" id="10634191at2759"/>
<evidence type="ECO:0000313" key="3">
    <source>
        <dbReference type="Proteomes" id="UP000636709"/>
    </source>
</evidence>
<evidence type="ECO:0000256" key="1">
    <source>
        <dbReference type="SAM" id="MobiDB-lite"/>
    </source>
</evidence>
<evidence type="ECO:0000313" key="2">
    <source>
        <dbReference type="EMBL" id="KAF8780640.1"/>
    </source>
</evidence>
<keyword evidence="3" id="KW-1185">Reference proteome</keyword>
<feature type="region of interest" description="Disordered" evidence="1">
    <location>
        <begin position="41"/>
        <end position="65"/>
    </location>
</feature>
<dbReference type="InterPro" id="IPR050796">
    <property type="entry name" value="SCF_F-box_component"/>
</dbReference>
<sequence length="517" mass="56025">MIRKAHARPDVVGSNPTHAHTHLRAFPDELPEARHRGYPLADVVGGDPYASTTPRNDATELDEEEAEVAEPLRTPPRIDDYLIAEEILPRLPVRTAAAFAVAGTTLRCILTDVDYWLLRNHRLPPPPPQAACFVPSHHDGHALLENAFHFADATPSSSSRAVRGGGSPSMTTYRLAGTCNGLVLLTAPSCTDGTARGVLFNPASGEEETVVVNLSGDGGGGGGVCRTFCGFGYDPSSKTYKPVVCAVDIGAKRRELLMAPFSASAASRREPRTPPTTTMSYRFENPRSLSLDDGKVYVLDEDTLSSTVLILDVADETVTAAAAIPNHSGGGEGTATRSELMEVWGLPCIASLATREGMIWTTLWALTPEHRPERRCRVVVVPYGGYPYAPVAMRGAWDCGDGHLFMLFGDGHGCKYDLGKECDDVQWILRPRQPEEGEEQAAMAELLRGTFCWGYRPTLVRLASVFGDGGEGSGEGVGLSHFSAGGRRRSRKSGRRRCLETLVEMMTRTPHEDMEYT</sequence>
<dbReference type="PANTHER" id="PTHR31672">
    <property type="entry name" value="BNACNNG10540D PROTEIN"/>
    <property type="match status" value="1"/>
</dbReference>
<organism evidence="2 3">
    <name type="scientific">Digitaria exilis</name>
    <dbReference type="NCBI Taxonomy" id="1010633"/>
    <lineage>
        <taxon>Eukaryota</taxon>
        <taxon>Viridiplantae</taxon>
        <taxon>Streptophyta</taxon>
        <taxon>Embryophyta</taxon>
        <taxon>Tracheophyta</taxon>
        <taxon>Spermatophyta</taxon>
        <taxon>Magnoliopsida</taxon>
        <taxon>Liliopsida</taxon>
        <taxon>Poales</taxon>
        <taxon>Poaceae</taxon>
        <taxon>PACMAD clade</taxon>
        <taxon>Panicoideae</taxon>
        <taxon>Panicodae</taxon>
        <taxon>Paniceae</taxon>
        <taxon>Anthephorinae</taxon>
        <taxon>Digitaria</taxon>
    </lineage>
</organism>
<dbReference type="AlphaFoldDB" id="A0A835KUX1"/>
<proteinExistence type="predicted"/>
<accession>A0A835KUX1</accession>
<comment type="caution">
    <text evidence="2">The sequence shown here is derived from an EMBL/GenBank/DDBJ whole genome shotgun (WGS) entry which is preliminary data.</text>
</comment>
<gene>
    <name evidence="2" type="ORF">HU200_001242</name>
</gene>
<name>A0A835KUX1_9POAL</name>